<gene>
    <name evidence="1" type="ORF">BJ970_004965</name>
</gene>
<dbReference type="AlphaFoldDB" id="A0A840QC78"/>
<reference evidence="1 2" key="1">
    <citation type="submission" date="2020-08" db="EMBL/GenBank/DDBJ databases">
        <title>Sequencing the genomes of 1000 actinobacteria strains.</title>
        <authorList>
            <person name="Klenk H.-P."/>
        </authorList>
    </citation>
    <scope>NUCLEOTIDE SEQUENCE [LARGE SCALE GENOMIC DNA]</scope>
    <source>
        <strain evidence="1 2">DSM 45584</strain>
    </source>
</reference>
<dbReference type="EMBL" id="JACHIW010000001">
    <property type="protein sequence ID" value="MBB5157431.1"/>
    <property type="molecule type" value="Genomic_DNA"/>
</dbReference>
<evidence type="ECO:0000313" key="1">
    <source>
        <dbReference type="EMBL" id="MBB5157431.1"/>
    </source>
</evidence>
<keyword evidence="2" id="KW-1185">Reference proteome</keyword>
<dbReference type="Proteomes" id="UP000584374">
    <property type="component" value="Unassembled WGS sequence"/>
</dbReference>
<sequence length="144" mass="15734">MAQPYVADIAVCPVLLRYGRLAWARMAVARAAGAGTRYTGLGGRGGGRFSGVRFRAPMTAGALVPEAQRVQSRREFKAKQRLLAEPRCWDWSVPLHMVDGLCVCVRAAHLVRGPSCPCPSIICVSARSWSWPMRLGRRAEGIVI</sequence>
<protein>
    <submittedName>
        <fullName evidence="1">Uncharacterized protein</fullName>
    </submittedName>
</protein>
<proteinExistence type="predicted"/>
<organism evidence="1 2">
    <name type="scientific">Saccharopolyspora phatthalungensis</name>
    <dbReference type="NCBI Taxonomy" id="664693"/>
    <lineage>
        <taxon>Bacteria</taxon>
        <taxon>Bacillati</taxon>
        <taxon>Actinomycetota</taxon>
        <taxon>Actinomycetes</taxon>
        <taxon>Pseudonocardiales</taxon>
        <taxon>Pseudonocardiaceae</taxon>
        <taxon>Saccharopolyspora</taxon>
    </lineage>
</organism>
<evidence type="ECO:0000313" key="2">
    <source>
        <dbReference type="Proteomes" id="UP000584374"/>
    </source>
</evidence>
<name>A0A840QC78_9PSEU</name>
<accession>A0A840QC78</accession>
<comment type="caution">
    <text evidence="1">The sequence shown here is derived from an EMBL/GenBank/DDBJ whole genome shotgun (WGS) entry which is preliminary data.</text>
</comment>